<dbReference type="EMBL" id="CEKZ01000014">
    <property type="protein sequence ID" value="CEQ04603.1"/>
    <property type="molecule type" value="Genomic_DNA"/>
</dbReference>
<evidence type="ECO:0000313" key="1">
    <source>
        <dbReference type="EMBL" id="CEQ04603.1"/>
    </source>
</evidence>
<dbReference type="OrthoDB" id="8967912at2"/>
<name>A0A0C7IGT4_PARSO</name>
<proteinExistence type="predicted"/>
<accession>A0A0C7IGT4</accession>
<sequence>MNTKIKVLEENLPKKSCAYCKHLSLVGPSENFTYDVKCVILNESPLGENFCKHFESESTQITSSDLDTLYINFLESLHKVDYSTYLNTIHWKIFKEKAFCHFEHECSVCGSNNNLDVYHTNDNFGRETFDDVDVLCNNCLNK</sequence>
<organism evidence="1 2">
    <name type="scientific">Paraclostridium sordellii</name>
    <name type="common">Clostridium sordellii</name>
    <dbReference type="NCBI Taxonomy" id="1505"/>
    <lineage>
        <taxon>Bacteria</taxon>
        <taxon>Bacillati</taxon>
        <taxon>Bacillota</taxon>
        <taxon>Clostridia</taxon>
        <taxon>Peptostreptococcales</taxon>
        <taxon>Peptostreptococcaceae</taxon>
        <taxon>Paraclostridium</taxon>
    </lineage>
</organism>
<dbReference type="Proteomes" id="UP000049127">
    <property type="component" value="Unassembled WGS sequence"/>
</dbReference>
<evidence type="ECO:0000313" key="2">
    <source>
        <dbReference type="Proteomes" id="UP000049127"/>
    </source>
</evidence>
<reference evidence="1 2" key="1">
    <citation type="submission" date="2015-01" db="EMBL/GenBank/DDBJ databases">
        <authorList>
            <person name="Aslett A.Martin."/>
            <person name="De Silva Nishadi"/>
        </authorList>
    </citation>
    <scope>NUCLEOTIDE SEQUENCE [LARGE SCALE GENOMIC DNA]</scope>
    <source>
        <strain evidence="1 2">R28058</strain>
    </source>
</reference>
<dbReference type="AlphaFoldDB" id="A0A0C7IGT4"/>
<gene>
    <name evidence="1" type="ORF">R28058_23211</name>
</gene>
<protein>
    <submittedName>
        <fullName evidence="1">Uncharacterized protein</fullName>
    </submittedName>
</protein>
<dbReference type="RefSeq" id="WP_055336510.1">
    <property type="nucleotide sequence ID" value="NZ_CDNF01000025.1"/>
</dbReference>